<dbReference type="AlphaFoldDB" id="B2AQM1"/>
<dbReference type="RefSeq" id="XP_001905783.1">
    <property type="nucleotide sequence ID" value="XM_001905748.1"/>
</dbReference>
<keyword evidence="3" id="KW-1185">Reference proteome</keyword>
<dbReference type="Proteomes" id="UP000001197">
    <property type="component" value="Chromosome 4"/>
</dbReference>
<dbReference type="PANTHER" id="PTHR35605">
    <property type="entry name" value="ECP2 EFFECTOR PROTEIN DOMAIN-CONTAINING PROTEIN-RELATED"/>
    <property type="match status" value="1"/>
</dbReference>
<reference evidence="1" key="2">
    <citation type="submission" date="2008-07" db="EMBL/GenBank/DDBJ databases">
        <authorList>
            <person name="Genoscope - CEA"/>
        </authorList>
    </citation>
    <scope>NUCLEOTIDE SEQUENCE</scope>
    <source>
        <strain evidence="1">S mat+</strain>
    </source>
</reference>
<dbReference type="GeneID" id="6189990"/>
<reference evidence="2" key="4">
    <citation type="submission" date="2015-04" db="EMBL/GenBank/DDBJ databases">
        <title>Maintaining two mating types: Structure of the mating type locus and its role in heterokaryosis in Podospora anserina.</title>
        <authorList>
            <person name="Grognet P."/>
            <person name="Bidard F."/>
            <person name="Kuchly C."/>
            <person name="Chan Ho Tong L."/>
            <person name="Coppin E."/>
            <person name="Ait Benkhali J."/>
            <person name="Couloux A."/>
            <person name="Wincker P."/>
            <person name="Debuchy R."/>
            <person name="Silar P."/>
        </authorList>
    </citation>
    <scope>NUCLEOTIDE SEQUENCE</scope>
</reference>
<sequence length="140" mass="15654">MEASHPGWNTSFHAQLVGMGITTSSKASVLTDEPESYGCLTDRVSLTWSREIAQGIDYLRRVSGMAKNRPGPGNCGRVSCNWNAAIWFCNDNKYEKEVEWNSIADGAEWVLDRCTIKQQWVAGVSTYTDGWNVRVRSDVC</sequence>
<dbReference type="PANTHER" id="PTHR35605:SF1">
    <property type="entry name" value="ECP2 EFFECTOR PROTEIN DOMAIN-CONTAINING PROTEIN-RELATED"/>
    <property type="match status" value="1"/>
</dbReference>
<dbReference type="OrthoDB" id="4575253at2759"/>
<dbReference type="EMBL" id="CU633895">
    <property type="protein sequence ID" value="CAP66448.1"/>
    <property type="molecule type" value="Genomic_DNA"/>
</dbReference>
<evidence type="ECO:0000313" key="3">
    <source>
        <dbReference type="Proteomes" id="UP000001197"/>
    </source>
</evidence>
<reference evidence="1 3" key="1">
    <citation type="journal article" date="2008" name="Genome Biol.">
        <title>The genome sequence of the model ascomycete fungus Podospora anserina.</title>
        <authorList>
            <person name="Espagne E."/>
            <person name="Lespinet O."/>
            <person name="Malagnac F."/>
            <person name="Da Silva C."/>
            <person name="Jaillon O."/>
            <person name="Porcel B.M."/>
            <person name="Couloux A."/>
            <person name="Aury J.-M."/>
            <person name="Segurens B."/>
            <person name="Poulain J."/>
            <person name="Anthouard V."/>
            <person name="Grossetete S."/>
            <person name="Khalili H."/>
            <person name="Coppin E."/>
            <person name="Dequard-Chablat M."/>
            <person name="Picard M."/>
            <person name="Contamine V."/>
            <person name="Arnaise S."/>
            <person name="Bourdais A."/>
            <person name="Berteaux-Lecellier V."/>
            <person name="Gautheret D."/>
            <person name="de Vries R.P."/>
            <person name="Battaglia E."/>
            <person name="Coutinho P.M."/>
            <person name="Danchin E.G.J."/>
            <person name="Henrissat B."/>
            <person name="El Khoury R."/>
            <person name="Sainsard-Chanet A."/>
            <person name="Boivin A."/>
            <person name="Pinan-Lucarre B."/>
            <person name="Sellem C.H."/>
            <person name="Debuchy R."/>
            <person name="Wincker P."/>
            <person name="Weissenbach J."/>
            <person name="Silar P."/>
        </authorList>
    </citation>
    <scope>NUCLEOTIDE SEQUENCE [LARGE SCALE GENOMIC DNA]</scope>
    <source>
        <strain evidence="3">S / ATCC MYA-4624 / DSM 980 / FGSC 10383</strain>
        <strain evidence="1">S mat+</strain>
    </source>
</reference>
<dbReference type="EMBL" id="FO904939">
    <property type="protein sequence ID" value="CDP28176.1"/>
    <property type="molecule type" value="Genomic_DNA"/>
</dbReference>
<proteinExistence type="predicted"/>
<protein>
    <submittedName>
        <fullName evidence="1">Podospora anserina S mat+ genomic DNA chromosome 4, supercontig 4</fullName>
    </submittedName>
</protein>
<dbReference type="HOGENOM" id="CLU_089018_0_1_1"/>
<organism evidence="1">
    <name type="scientific">Podospora anserina (strain S / ATCC MYA-4624 / DSM 980 / FGSC 10383)</name>
    <name type="common">Pleurage anserina</name>
    <dbReference type="NCBI Taxonomy" id="515849"/>
    <lineage>
        <taxon>Eukaryota</taxon>
        <taxon>Fungi</taxon>
        <taxon>Dikarya</taxon>
        <taxon>Ascomycota</taxon>
        <taxon>Pezizomycotina</taxon>
        <taxon>Sordariomycetes</taxon>
        <taxon>Sordariomycetidae</taxon>
        <taxon>Sordariales</taxon>
        <taxon>Podosporaceae</taxon>
        <taxon>Podospora</taxon>
        <taxon>Podospora anserina</taxon>
    </lineage>
</organism>
<dbReference type="VEuPathDB" id="FungiDB:PODANS_4_3755"/>
<evidence type="ECO:0000313" key="2">
    <source>
        <dbReference type="EMBL" id="CDP28176.1"/>
    </source>
</evidence>
<accession>B2AQM1</accession>
<dbReference type="STRING" id="515849.B2AQM1"/>
<dbReference type="KEGG" id="pan:PODANSg2810"/>
<gene>
    <name evidence="1" type="ORF">PODANS_4_3755</name>
</gene>
<evidence type="ECO:0000313" key="1">
    <source>
        <dbReference type="EMBL" id="CAP66448.1"/>
    </source>
</evidence>
<name>B2AQM1_PODAN</name>
<reference evidence="3" key="3">
    <citation type="journal article" date="2014" name="Genetics">
        <title>Maintaining two mating types: Structure of the mating type locus and its role in heterokaryosis in Podospora anserina.</title>
        <authorList>
            <person name="Grognet P."/>
            <person name="Bidard F."/>
            <person name="Kuchly C."/>
            <person name="Tong L.C.H."/>
            <person name="Coppin E."/>
            <person name="Benkhali J.A."/>
            <person name="Couloux A."/>
            <person name="Wincker P."/>
            <person name="Debuchy R."/>
            <person name="Silar P."/>
        </authorList>
    </citation>
    <scope>GENOME REANNOTATION</scope>
    <source>
        <strain evidence="3">S / ATCC MYA-4624 / DSM 980 / FGSC 10383</strain>
    </source>
</reference>